<gene>
    <name evidence="2" type="ORF">Bealeia1_01539</name>
</gene>
<evidence type="ECO:0000313" key="3">
    <source>
        <dbReference type="Proteomes" id="UP001330434"/>
    </source>
</evidence>
<evidence type="ECO:0000313" key="2">
    <source>
        <dbReference type="EMBL" id="WVX67340.1"/>
    </source>
</evidence>
<dbReference type="RefSeq" id="WP_331256107.1">
    <property type="nucleotide sequence ID" value="NZ_CP133270.1"/>
</dbReference>
<reference evidence="2 3" key="1">
    <citation type="journal article" date="2024" name="Environ. Microbiol.">
        <title>Novel evolutionary insights on the interactions of the Holosporales (Alphaproteobacteria) with eukaryotic hosts from comparative genomics.</title>
        <authorList>
            <person name="Giovannini M."/>
            <person name="Petroni G."/>
            <person name="Castelli M."/>
        </authorList>
    </citation>
    <scope>NUCLEOTIDE SEQUENCE [LARGE SCALE GENOMIC DNA]</scope>
    <source>
        <strain evidence="2 3">US_Bl 15I1</strain>
    </source>
</reference>
<evidence type="ECO:0000256" key="1">
    <source>
        <dbReference type="SAM" id="SignalP"/>
    </source>
</evidence>
<feature type="chain" id="PRO_5045506543" description="DUF3011 domain-containing protein" evidence="1">
    <location>
        <begin position="22"/>
        <end position="94"/>
    </location>
</feature>
<dbReference type="Proteomes" id="UP001330434">
    <property type="component" value="Chromosome"/>
</dbReference>
<sequence>MKSFFMIFIMLFLVETKTVNAAGWGCPDQEMKCLDKNGIEKGTVIVNQDWKSGRCEPRRGKADVELGCIAEYGEGSRVNGWRSCTDIFGNNACN</sequence>
<evidence type="ECO:0008006" key="4">
    <source>
        <dbReference type="Google" id="ProtNLM"/>
    </source>
</evidence>
<organism evidence="2 3">
    <name type="scientific">Candidatus Bealeia paramacronuclearis</name>
    <dbReference type="NCBI Taxonomy" id="1921001"/>
    <lineage>
        <taxon>Bacteria</taxon>
        <taxon>Pseudomonadati</taxon>
        <taxon>Pseudomonadota</taxon>
        <taxon>Alphaproteobacteria</taxon>
        <taxon>Holosporales</taxon>
        <taxon>Holosporaceae</taxon>
        <taxon>Candidatus Bealeia</taxon>
    </lineage>
</organism>
<feature type="signal peptide" evidence="1">
    <location>
        <begin position="1"/>
        <end position="21"/>
    </location>
</feature>
<accession>A0ABZ2C6M4</accession>
<dbReference type="EMBL" id="CP133270">
    <property type="protein sequence ID" value="WVX67340.1"/>
    <property type="molecule type" value="Genomic_DNA"/>
</dbReference>
<keyword evidence="1" id="KW-0732">Signal</keyword>
<proteinExistence type="predicted"/>
<protein>
    <recommendedName>
        <fullName evidence="4">DUF3011 domain-containing protein</fullName>
    </recommendedName>
</protein>
<keyword evidence="3" id="KW-1185">Reference proteome</keyword>
<name>A0ABZ2C6M4_9PROT</name>